<dbReference type="OrthoDB" id="4424690at2"/>
<gene>
    <name evidence="3" type="ORF">BKA23_2924</name>
</gene>
<dbReference type="RefSeq" id="WP_145229719.1">
    <property type="nucleotide sequence ID" value="NZ_VIVQ01000003.1"/>
</dbReference>
<feature type="transmembrane region" description="Helical" evidence="2">
    <location>
        <begin position="230"/>
        <end position="253"/>
    </location>
</feature>
<dbReference type="AlphaFoldDB" id="A0A561E0V4"/>
<name>A0A561E0V4_9MICO</name>
<feature type="compositionally biased region" description="Low complexity" evidence="1">
    <location>
        <begin position="407"/>
        <end position="416"/>
    </location>
</feature>
<protein>
    <submittedName>
        <fullName evidence="3">Uncharacterized protein</fullName>
    </submittedName>
</protein>
<evidence type="ECO:0000313" key="3">
    <source>
        <dbReference type="EMBL" id="TWE09224.1"/>
    </source>
</evidence>
<evidence type="ECO:0000256" key="1">
    <source>
        <dbReference type="SAM" id="MobiDB-lite"/>
    </source>
</evidence>
<comment type="caution">
    <text evidence="3">The sequence shown here is derived from an EMBL/GenBank/DDBJ whole genome shotgun (WGS) entry which is preliminary data.</text>
</comment>
<feature type="compositionally biased region" description="Low complexity" evidence="1">
    <location>
        <begin position="448"/>
        <end position="465"/>
    </location>
</feature>
<keyword evidence="2" id="KW-0812">Transmembrane</keyword>
<accession>A0A561E0V4</accession>
<keyword evidence="2" id="KW-0472">Membrane</keyword>
<evidence type="ECO:0000313" key="4">
    <source>
        <dbReference type="Proteomes" id="UP000318297"/>
    </source>
</evidence>
<reference evidence="3 4" key="1">
    <citation type="submission" date="2019-06" db="EMBL/GenBank/DDBJ databases">
        <title>Sequencing the genomes of 1000 actinobacteria strains.</title>
        <authorList>
            <person name="Klenk H.-P."/>
        </authorList>
    </citation>
    <scope>NUCLEOTIDE SEQUENCE [LARGE SCALE GENOMIC DNA]</scope>
    <source>
        <strain evidence="3 4">DSM 19560</strain>
    </source>
</reference>
<dbReference type="EMBL" id="VIVQ01000003">
    <property type="protein sequence ID" value="TWE09224.1"/>
    <property type="molecule type" value="Genomic_DNA"/>
</dbReference>
<organism evidence="3 4">
    <name type="scientific">Rudaeicoccus suwonensis</name>
    <dbReference type="NCBI Taxonomy" id="657409"/>
    <lineage>
        <taxon>Bacteria</taxon>
        <taxon>Bacillati</taxon>
        <taxon>Actinomycetota</taxon>
        <taxon>Actinomycetes</taxon>
        <taxon>Micrococcales</taxon>
        <taxon>Dermacoccaceae</taxon>
        <taxon>Rudaeicoccus</taxon>
    </lineage>
</organism>
<keyword evidence="2" id="KW-1133">Transmembrane helix</keyword>
<sequence>MTLRTGGQSPALTFGLGRASGGTVDPKTLVSKTTLEATLVTPNGKSVVIARSLSGAAITTPQHANLAGIAPGPAVLRLALAVTTKSWKNGSTTVPGTVLEPQVRDYPVTIQVPASYPSAPDVVNLGSTDSSSSVKGSIPLKGNGCGWISGAATIKGAPSGVRPTVASTASDTAHCAAGSIPITVDLHGSGNGLLAGTTTVMLRSADSGSAPVAQQVQFRLDMSRPANSSVLWGVLIGLVLLGLLIPLALLYALKFATAKLRGSAVTVGALRGRVDEGSTFLTDRSTLVPAETVTMAVDGRRQVSALGKTFRARMSLLPTEAGYVVVDQPRRPGARGPSGATAKEFARLPLGLVNTWLVSLDPASPHDGDVEVVFLVDPGMNGWPELLRDAISHMPDVVRTLRADLPSSTGTGSTESSGGGWGATPTVADTWGGSSSETSDPWGGGSQTVGTATAGQAAGSTPPTTQQDDPWA</sequence>
<evidence type="ECO:0000256" key="2">
    <source>
        <dbReference type="SAM" id="Phobius"/>
    </source>
</evidence>
<keyword evidence="4" id="KW-1185">Reference proteome</keyword>
<dbReference type="Proteomes" id="UP000318297">
    <property type="component" value="Unassembled WGS sequence"/>
</dbReference>
<proteinExistence type="predicted"/>
<feature type="region of interest" description="Disordered" evidence="1">
    <location>
        <begin position="403"/>
        <end position="472"/>
    </location>
</feature>